<dbReference type="AlphaFoldDB" id="A0AAU7UI89"/>
<geneLocation type="plasmid" evidence="1">
    <name>pDson05</name>
</geneLocation>
<protein>
    <submittedName>
        <fullName evidence="1">Uncharacterized protein</fullName>
    </submittedName>
</protein>
<dbReference type="EMBL" id="CP158301">
    <property type="protein sequence ID" value="XBV87599.1"/>
    <property type="molecule type" value="Genomic_DNA"/>
</dbReference>
<gene>
    <name evidence="1" type="ORF">ABOD76_22045</name>
</gene>
<dbReference type="RefSeq" id="WP_350245748.1">
    <property type="nucleotide sequence ID" value="NZ_CP158301.1"/>
</dbReference>
<reference evidence="1" key="1">
    <citation type="submission" date="2024-06" db="EMBL/GenBank/DDBJ databases">
        <title>Draft Genome Sequence of Deinococcus sonorensis Type Strain KR-87, a Biofilm Producing Representative of the Genus Deinococcus.</title>
        <authorList>
            <person name="Boren L.S."/>
            <person name="Grosso R.A."/>
            <person name="Hugenberg-Cox A.N."/>
            <person name="Hill J.T.E."/>
            <person name="Albert C.M."/>
            <person name="Tuohy J.M."/>
        </authorList>
    </citation>
    <scope>NUCLEOTIDE SEQUENCE</scope>
    <source>
        <strain evidence="1">KR-87</strain>
        <plasmid evidence="1">pDson05</plasmid>
    </source>
</reference>
<name>A0AAU7UI89_9DEIO</name>
<dbReference type="KEGG" id="dsc:ABOD76_22045"/>
<accession>A0AAU7UI89</accession>
<keyword evidence="1" id="KW-0614">Plasmid</keyword>
<sequence length="145" mass="16551">MTSSSFSELALDDDLSVIRGLEEAQIWDLQRPAPLEVHASFRPASATHELFLVVLRWSEYPDQAPSVKFRDPESHRDDVPHAWPNARGVRAPLDICANYTAEGFALHQEWRTDPNFRWQPDGNVLLKVLRILQDELDQTYTGRAG</sequence>
<organism evidence="1">
    <name type="scientific">Deinococcus sonorensis KR-87</name>
    <dbReference type="NCBI Taxonomy" id="694439"/>
    <lineage>
        <taxon>Bacteria</taxon>
        <taxon>Thermotogati</taxon>
        <taxon>Deinococcota</taxon>
        <taxon>Deinococci</taxon>
        <taxon>Deinococcales</taxon>
        <taxon>Deinococcaceae</taxon>
        <taxon>Deinococcus</taxon>
    </lineage>
</organism>
<evidence type="ECO:0000313" key="1">
    <source>
        <dbReference type="EMBL" id="XBV87599.1"/>
    </source>
</evidence>
<proteinExistence type="predicted"/>